<protein>
    <submittedName>
        <fullName evidence="2">(rape) hypothetical protein</fullName>
    </submittedName>
</protein>
<sequence length="97" mass="11095">ISSLIVSNCFVYSVVILVSNVNRRRQDYLFHGHTYPFTSVNVEFETVPRFTLVLRLPRSSLSYFVFLVHLDGATINVFASSFFFFAGHRTISIVLPC</sequence>
<gene>
    <name evidence="2" type="ORF">DARMORV10_A08P17370.1</name>
</gene>
<proteinExistence type="predicted"/>
<feature type="transmembrane region" description="Helical" evidence="1">
    <location>
        <begin position="61"/>
        <end position="85"/>
    </location>
</feature>
<dbReference type="Proteomes" id="UP001295469">
    <property type="component" value="Chromosome A08"/>
</dbReference>
<evidence type="ECO:0000313" key="2">
    <source>
        <dbReference type="EMBL" id="CAF2240357.1"/>
    </source>
</evidence>
<evidence type="ECO:0000256" key="1">
    <source>
        <dbReference type="SAM" id="Phobius"/>
    </source>
</evidence>
<keyword evidence="1" id="KW-0812">Transmembrane</keyword>
<dbReference type="AlphaFoldDB" id="A0A816ZZ82"/>
<dbReference type="EMBL" id="HG994362">
    <property type="protein sequence ID" value="CAF2240357.1"/>
    <property type="molecule type" value="Genomic_DNA"/>
</dbReference>
<keyword evidence="1" id="KW-0472">Membrane</keyword>
<accession>A0A816ZZ82</accession>
<keyword evidence="1" id="KW-1133">Transmembrane helix</keyword>
<reference evidence="2" key="1">
    <citation type="submission" date="2021-01" db="EMBL/GenBank/DDBJ databases">
        <authorList>
            <consortium name="Genoscope - CEA"/>
            <person name="William W."/>
        </authorList>
    </citation>
    <scope>NUCLEOTIDE SEQUENCE</scope>
</reference>
<feature type="non-terminal residue" evidence="2">
    <location>
        <position position="1"/>
    </location>
</feature>
<name>A0A816ZZ82_BRANA</name>
<organism evidence="2">
    <name type="scientific">Brassica napus</name>
    <name type="common">Rape</name>
    <dbReference type="NCBI Taxonomy" id="3708"/>
    <lineage>
        <taxon>Eukaryota</taxon>
        <taxon>Viridiplantae</taxon>
        <taxon>Streptophyta</taxon>
        <taxon>Embryophyta</taxon>
        <taxon>Tracheophyta</taxon>
        <taxon>Spermatophyta</taxon>
        <taxon>Magnoliopsida</taxon>
        <taxon>eudicotyledons</taxon>
        <taxon>Gunneridae</taxon>
        <taxon>Pentapetalae</taxon>
        <taxon>rosids</taxon>
        <taxon>malvids</taxon>
        <taxon>Brassicales</taxon>
        <taxon>Brassicaceae</taxon>
        <taxon>Brassiceae</taxon>
        <taxon>Brassica</taxon>
    </lineage>
</organism>